<dbReference type="AlphaFoldDB" id="A0AAW0DQU4"/>
<keyword evidence="2" id="KW-0812">Transmembrane</keyword>
<reference evidence="3 4" key="1">
    <citation type="journal article" date="2024" name="J Genomics">
        <title>Draft genome sequencing and assembly of Favolaschia claudopus CIRM-BRFM 2984 isolated from oak limbs.</title>
        <authorList>
            <person name="Navarro D."/>
            <person name="Drula E."/>
            <person name="Chaduli D."/>
            <person name="Cazenave R."/>
            <person name="Ahrendt S."/>
            <person name="Wang J."/>
            <person name="Lipzen A."/>
            <person name="Daum C."/>
            <person name="Barry K."/>
            <person name="Grigoriev I.V."/>
            <person name="Favel A."/>
            <person name="Rosso M.N."/>
            <person name="Martin F."/>
        </authorList>
    </citation>
    <scope>NUCLEOTIDE SEQUENCE [LARGE SCALE GENOMIC DNA]</scope>
    <source>
        <strain evidence="3 4">CIRM-BRFM 2984</strain>
    </source>
</reference>
<keyword evidence="2" id="KW-1133">Transmembrane helix</keyword>
<dbReference type="EMBL" id="JAWWNJ010000005">
    <property type="protein sequence ID" value="KAK7055107.1"/>
    <property type="molecule type" value="Genomic_DNA"/>
</dbReference>
<dbReference type="Gene3D" id="1.20.5.510">
    <property type="entry name" value="Single helix bin"/>
    <property type="match status" value="1"/>
</dbReference>
<dbReference type="Proteomes" id="UP001362999">
    <property type="component" value="Unassembled WGS sequence"/>
</dbReference>
<feature type="transmembrane region" description="Helical" evidence="2">
    <location>
        <begin position="302"/>
        <end position="323"/>
    </location>
</feature>
<protein>
    <recommendedName>
        <fullName evidence="5">Transmembrane protein</fullName>
    </recommendedName>
</protein>
<evidence type="ECO:0008006" key="5">
    <source>
        <dbReference type="Google" id="ProtNLM"/>
    </source>
</evidence>
<evidence type="ECO:0000256" key="2">
    <source>
        <dbReference type="SAM" id="Phobius"/>
    </source>
</evidence>
<dbReference type="Gene3D" id="2.60.120.260">
    <property type="entry name" value="Galactose-binding domain-like"/>
    <property type="match status" value="2"/>
</dbReference>
<feature type="compositionally biased region" description="Low complexity" evidence="1">
    <location>
        <begin position="289"/>
        <end position="299"/>
    </location>
</feature>
<evidence type="ECO:0000313" key="4">
    <source>
        <dbReference type="Proteomes" id="UP001362999"/>
    </source>
</evidence>
<feature type="region of interest" description="Disordered" evidence="1">
    <location>
        <begin position="386"/>
        <end position="465"/>
    </location>
</feature>
<comment type="caution">
    <text evidence="3">The sequence shown here is derived from an EMBL/GenBank/DDBJ whole genome shotgun (WGS) entry which is preliminary data.</text>
</comment>
<feature type="compositionally biased region" description="Gly residues" evidence="1">
    <location>
        <begin position="275"/>
        <end position="288"/>
    </location>
</feature>
<evidence type="ECO:0000313" key="3">
    <source>
        <dbReference type="EMBL" id="KAK7055107.1"/>
    </source>
</evidence>
<keyword evidence="2" id="KW-0472">Membrane</keyword>
<proteinExistence type="predicted"/>
<accession>A0AAW0DQU4</accession>
<organism evidence="3 4">
    <name type="scientific">Favolaschia claudopus</name>
    <dbReference type="NCBI Taxonomy" id="2862362"/>
    <lineage>
        <taxon>Eukaryota</taxon>
        <taxon>Fungi</taxon>
        <taxon>Dikarya</taxon>
        <taxon>Basidiomycota</taxon>
        <taxon>Agaricomycotina</taxon>
        <taxon>Agaricomycetes</taxon>
        <taxon>Agaricomycetidae</taxon>
        <taxon>Agaricales</taxon>
        <taxon>Marasmiineae</taxon>
        <taxon>Mycenaceae</taxon>
        <taxon>Favolaschia</taxon>
    </lineage>
</organism>
<feature type="region of interest" description="Disordered" evidence="1">
    <location>
        <begin position="477"/>
        <end position="538"/>
    </location>
</feature>
<name>A0AAW0DQU4_9AGAR</name>
<keyword evidence="4" id="KW-1185">Reference proteome</keyword>
<sequence length="538" mass="55714">MTSKNFTIDNVNPAIQYAPPGAWREGSNSDPLFASYSNGGTFTLCTTQGSSATFTFNGTQVYVFGAKRPNHGPYSITLDGTQTTFDGGSAKDTIPATLFASDPLKLGQHTVTITNQLINNDKPFLDIDFITWTANVPDNGQFKSVEDTDAALSYDPPTSWNTDLAGAQLTGFSSNNGHVTQTTGASVTVSFSGGFISVFGPVGPTIARYSVQVDGIDRGTFNATKDAYSPQVPLYQATGLGGGHHTLQMTAQPAVSGQFMAVDFVQVSPNSTASGGAGGGGGGGGGGNSDNSSSKSSSIGPAVGGAIGGVVVLAILVLLFFFLCRRRKRRQQQDQNSMVLGMEDKYSTATPMVAPVPMAAPYSSSHMSATTPSAYSAPSASQVHMIPNMPTQYGNAPPASPPLTNPYGGIESPPGSQVGWNPAYAASDPNQRRTFHTVNDDPSGGGSGYGYGHASRPSLSESTSVGRSSTIHSVGVAGLGAGGGNAPRRKGAPLPLPPTANMPLPAGAQRMYVEGREQDMGPLPPDYEQATEPYRGRS</sequence>
<evidence type="ECO:0000256" key="1">
    <source>
        <dbReference type="SAM" id="MobiDB-lite"/>
    </source>
</evidence>
<gene>
    <name evidence="3" type="ORF">R3P38DRAFT_2845138</name>
</gene>
<feature type="region of interest" description="Disordered" evidence="1">
    <location>
        <begin position="272"/>
        <end position="299"/>
    </location>
</feature>